<dbReference type="Proteomes" id="UP001163321">
    <property type="component" value="Chromosome 4"/>
</dbReference>
<gene>
    <name evidence="1" type="ORF">PsorP6_006203</name>
</gene>
<dbReference type="EMBL" id="CM047583">
    <property type="protein sequence ID" value="KAI9912621.1"/>
    <property type="molecule type" value="Genomic_DNA"/>
</dbReference>
<protein>
    <submittedName>
        <fullName evidence="1">Uncharacterized protein</fullName>
    </submittedName>
</protein>
<sequence length="1233" mass="137421">MGDDVLRLRSHLQQMACDSLSDLEKKHVSNVMWLRNELTQISRTLDLKARFEFLESSTLASFPESQEDVYDVACPSLKKQKTEKEEEIASRAAVGQYEEEKPTRRSMRLRSSVSNIKRMPDPSVKRTRKRSCSSKWTKQDIVKMKVVDLRLELKKRGLSATGLKLSLLNRLLDAIDMEQKDDRTHLHQVDEILEEEPQVKKREVIVIDDTSEEDEVVQESAGYNNSRHSILPSQQSTSIKAVAKEETKATISAAVINDELDCPLQLEKERSEDVMKTASTEITGDTQSTLKLSPESNSEECFKQQEYSEPLKSSDSDNTLFDGTPWNKSVEIPESPKTARQSLQVVGRNSLTNQVGWKRKSILRKTSSLAHSTQRPVRNVSFARTDNLGMIVDSSQVDLNVISEKTTSYSKSSPENNSLDCVRSPVKASSECNLMKTYSDSKPCPAKAFSDSEPSPAKASLDFKPSPVKTFLGSKPIPAKKTLVSKPTPEKISLGPTPSPEVTSSNSRPSSEKTSLTSKPNPEKTSSTSKPNPEKTSSTSEPCPEKTSSTSEPCREKTSSTSKPHPEKTSSNFMSSREKTSFLDEPRTSPKERSDSISDVITKPKTVISIPLHYSPPPDSPEEHHCTEPDPEEETEEQRKKREFDETVEREAQKFRLAAKLSAKKRLEEAKATKALWAKGDELKARLRLSSFEKRQSARTPHSVIDKIPSHQVSPPVSASSTLPESTSLASDKGDQMAINSKVERQADRIRLHGESAKDGDCTQPMDRQFVVNSISDKPPSDKAVMCQSNAARATYSIVDDKHQVERSRAHRLVEKPAAKSMPATEIVPRPGKPKFPFRIDSLQSDRPIDVSSKTAAKNPEPLTLHATAPAADRDRLDSLSSTFSSIPEQSVVENTLKSEASKGARRPISNLVSGVHSFTTLLEKKSTQENSNGRSAPVVNALKLAEKSRLLEEKKRLEKERRKAILKKRMEDHKKLKEKNEKDAQVKREQERLHDIKKREAELARQRQQRLKEMRAGLEKRRAMLEAERKAAQTSNTASVLKPTASAPMTSHHKYGGLASASGTSQPPANLVSKVSQKTGSKLASVSKTHDASKPASNAVLSALTPRVPSKDARPSQSPVTYQLSDKAESSSDGENSDSDATRHGKKKVPRWAQKDHLNKILRVQFGKHAVDPSPSIFQDFVDTCNLEAIFETSDIQKKRKFARRTSSGNWLADCPTERDRALYRRDMGYER</sequence>
<proteinExistence type="predicted"/>
<accession>A0ACC0W4H7</accession>
<organism evidence="1 2">
    <name type="scientific">Peronosclerospora sorghi</name>
    <dbReference type="NCBI Taxonomy" id="230839"/>
    <lineage>
        <taxon>Eukaryota</taxon>
        <taxon>Sar</taxon>
        <taxon>Stramenopiles</taxon>
        <taxon>Oomycota</taxon>
        <taxon>Peronosporomycetes</taxon>
        <taxon>Peronosporales</taxon>
        <taxon>Peronosporaceae</taxon>
        <taxon>Peronosclerospora</taxon>
    </lineage>
</organism>
<evidence type="ECO:0000313" key="2">
    <source>
        <dbReference type="Proteomes" id="UP001163321"/>
    </source>
</evidence>
<evidence type="ECO:0000313" key="1">
    <source>
        <dbReference type="EMBL" id="KAI9912621.1"/>
    </source>
</evidence>
<reference evidence="1 2" key="1">
    <citation type="journal article" date="2022" name="bioRxiv">
        <title>The genome of the oomycete Peronosclerospora sorghi, a cosmopolitan pathogen of maize and sorghum, is inflated with dispersed pseudogenes.</title>
        <authorList>
            <person name="Fletcher K."/>
            <person name="Martin F."/>
            <person name="Isakeit T."/>
            <person name="Cavanaugh K."/>
            <person name="Magill C."/>
            <person name="Michelmore R."/>
        </authorList>
    </citation>
    <scope>NUCLEOTIDE SEQUENCE [LARGE SCALE GENOMIC DNA]</scope>
    <source>
        <strain evidence="1">P6</strain>
    </source>
</reference>
<name>A0ACC0W4H7_9STRA</name>
<keyword evidence="2" id="KW-1185">Reference proteome</keyword>
<comment type="caution">
    <text evidence="1">The sequence shown here is derived from an EMBL/GenBank/DDBJ whole genome shotgun (WGS) entry which is preliminary data.</text>
</comment>